<keyword evidence="1" id="KW-0732">Signal</keyword>
<proteinExistence type="predicted"/>
<sequence length="615" mass="68980">MDPLFCKLILFLALQYFSFGKIIPNALGDTPTFYNYKPVLRDNGTVLLTLEGSEPHNINDFPLLKVGENETLASFSLIEEEEFPTLKTTLQAGESLQNCDAIRYFYTQYFYQLLGYAAYVYGKKEIDIAPSVVYILETMPQKWYEDAVSVGGQPPEREIQNGVGCAAFYEAILYSFQLKGLVSDECVPNNDVVLPGKEGAPEETLLPVAPTTCADSSPIENHLTGFKIGRIQDGTVEYVKKFLTRFGPVRADIEYFKQGSAQPYDFTLGIIIGWDQDGWIIATTEIESNIPSGVMSLGKIPFIREEGEQSLIYGNVVFFDLPEEDDPIPGDKDDDKPKGDDPDSASVVRITWSAVVAVMVLPLVAVLITPMAVPKEYNVIGGLPGLGPDIMLELLLEFRLIPNAVQFLCVCTKTHRLIKHNRFIRIVEQLNYPVDIINKEPDCVELIDIDGVQKKINLKKYGYYTISLVQVLDNGIWSLEVMFQNTYGIAAIGIVRDSYDIPANANYWDNPHTDHIAAFCSGIYGYPVWYKGKGTYGNDRFKDSQILRVEFDSFKGTLILFIDNVQQPVYLSGIKEKVRFIVSMNYAESSCTILSLKQLMDPTSKQVPKQVAVQW</sequence>
<feature type="signal peptide" evidence="1">
    <location>
        <begin position="1"/>
        <end position="20"/>
    </location>
</feature>
<comment type="caution">
    <text evidence="2">The sequence shown here is derived from an EMBL/GenBank/DDBJ whole genome shotgun (WGS) entry which is preliminary data.</text>
</comment>
<protein>
    <recommendedName>
        <fullName evidence="4">B30.2/SPRY domain-containing protein</fullName>
    </recommendedName>
</protein>
<evidence type="ECO:0000256" key="1">
    <source>
        <dbReference type="SAM" id="SignalP"/>
    </source>
</evidence>
<feature type="chain" id="PRO_5023807150" description="B30.2/SPRY domain-containing protein" evidence="1">
    <location>
        <begin position="21"/>
        <end position="615"/>
    </location>
</feature>
<evidence type="ECO:0008006" key="4">
    <source>
        <dbReference type="Google" id="ProtNLM"/>
    </source>
</evidence>
<reference evidence="2 3" key="1">
    <citation type="submission" date="2019-03" db="EMBL/GenBank/DDBJ databases">
        <title>Single cell metagenomics reveals metabolic interactions within the superorganism composed of flagellate Streblomastix strix and complex community of Bacteroidetes bacteria on its surface.</title>
        <authorList>
            <person name="Treitli S.C."/>
            <person name="Kolisko M."/>
            <person name="Husnik F."/>
            <person name="Keeling P."/>
            <person name="Hampl V."/>
        </authorList>
    </citation>
    <scope>NUCLEOTIDE SEQUENCE [LARGE SCALE GENOMIC DNA]</scope>
    <source>
        <strain evidence="2">ST1C</strain>
    </source>
</reference>
<accession>A0A5J4WVD1</accession>
<name>A0A5J4WVD1_9EUKA</name>
<dbReference type="EMBL" id="SNRW01000936">
    <property type="protein sequence ID" value="KAA6398532.1"/>
    <property type="molecule type" value="Genomic_DNA"/>
</dbReference>
<dbReference type="AlphaFoldDB" id="A0A5J4WVD1"/>
<evidence type="ECO:0000313" key="2">
    <source>
        <dbReference type="EMBL" id="KAA6398532.1"/>
    </source>
</evidence>
<organism evidence="2 3">
    <name type="scientific">Streblomastix strix</name>
    <dbReference type="NCBI Taxonomy" id="222440"/>
    <lineage>
        <taxon>Eukaryota</taxon>
        <taxon>Metamonada</taxon>
        <taxon>Preaxostyla</taxon>
        <taxon>Oxymonadida</taxon>
        <taxon>Streblomastigidae</taxon>
        <taxon>Streblomastix</taxon>
    </lineage>
</organism>
<gene>
    <name evidence="2" type="ORF">EZS28_005941</name>
</gene>
<evidence type="ECO:0000313" key="3">
    <source>
        <dbReference type="Proteomes" id="UP000324800"/>
    </source>
</evidence>
<dbReference type="Proteomes" id="UP000324800">
    <property type="component" value="Unassembled WGS sequence"/>
</dbReference>